<evidence type="ECO:0000313" key="2">
    <source>
        <dbReference type="Proteomes" id="UP001187682"/>
    </source>
</evidence>
<keyword evidence="2" id="KW-1185">Reference proteome</keyword>
<organism evidence="1 2">
    <name type="scientific">Cephalotrichum gorgonifer</name>
    <dbReference type="NCBI Taxonomy" id="2041049"/>
    <lineage>
        <taxon>Eukaryota</taxon>
        <taxon>Fungi</taxon>
        <taxon>Dikarya</taxon>
        <taxon>Ascomycota</taxon>
        <taxon>Pezizomycotina</taxon>
        <taxon>Sordariomycetes</taxon>
        <taxon>Hypocreomycetidae</taxon>
        <taxon>Microascales</taxon>
        <taxon>Microascaceae</taxon>
        <taxon>Cephalotrichum</taxon>
    </lineage>
</organism>
<protein>
    <submittedName>
        <fullName evidence="1">Uncharacterized protein</fullName>
    </submittedName>
</protein>
<sequence length="150" mass="16022">MVSTPSPSPSWPAQLRPDRSLDRRIGNFFVFEPLGGDVACAPDAKVFNSNEAGESAILTQSDQTDGCPAPERGFCGCWSGCPRNFNFAAAGSAPFAVEVQADNGDGTIRVLGAAVNGGELVVNCGQEHVDEPVNGDQGIRHRWIWRCEFP</sequence>
<dbReference type="AlphaFoldDB" id="A0AAE8N9B9"/>
<proteinExistence type="predicted"/>
<evidence type="ECO:0000313" key="1">
    <source>
        <dbReference type="EMBL" id="SPO07525.1"/>
    </source>
</evidence>
<comment type="caution">
    <text evidence="1">The sequence shown here is derived from an EMBL/GenBank/DDBJ whole genome shotgun (WGS) entry which is preliminary data.</text>
</comment>
<reference evidence="1" key="1">
    <citation type="submission" date="2018-03" db="EMBL/GenBank/DDBJ databases">
        <authorList>
            <person name="Guldener U."/>
        </authorList>
    </citation>
    <scope>NUCLEOTIDE SEQUENCE</scope>
</reference>
<name>A0AAE8N9B9_9PEZI</name>
<gene>
    <name evidence="1" type="ORF">DNG_10219</name>
</gene>
<dbReference type="Proteomes" id="UP001187682">
    <property type="component" value="Unassembled WGS sequence"/>
</dbReference>
<accession>A0AAE8N9B9</accession>
<dbReference type="EMBL" id="ONZQ02000021">
    <property type="protein sequence ID" value="SPO07525.1"/>
    <property type="molecule type" value="Genomic_DNA"/>
</dbReference>